<dbReference type="InterPro" id="IPR036028">
    <property type="entry name" value="SH3-like_dom_sf"/>
</dbReference>
<dbReference type="WBParaSite" id="EgrG_000903800">
    <property type="protein sequence ID" value="EgrG_000903800"/>
    <property type="gene ID" value="EgrG_000903800"/>
</dbReference>
<dbReference type="GO" id="GO:0098793">
    <property type="term" value="C:presynapse"/>
    <property type="evidence" value="ECO:0007669"/>
    <property type="project" value="TreeGrafter"/>
</dbReference>
<name>A0A068WG28_ECHGR</name>
<evidence type="ECO:0000256" key="3">
    <source>
        <dbReference type="ARBA" id="ARBA00022443"/>
    </source>
</evidence>
<accession>A0A068WG28</accession>
<evidence type="ECO:0000313" key="11">
    <source>
        <dbReference type="EMBL" id="CDS16614.1"/>
    </source>
</evidence>
<sequence length="422" mass="47715">MSFTGLRKQINKANQFMSEKIGGAEGTKLDEEYIHCEKQIDAMSKLIEEIITKTHEYLQPNPATRAKLATLNTFNKIQGKGKAPPYPQPEGQLGDCMLKYGNELDHDSLFGECLIQTGYAFKNMEDIKYNMEDQVKREYIEPLRGIQSVELKEINFHRKKLEGRRLDFDCKKRKKESNILKNPQAAKVLEAEIKVAEEKFQESKVLAETAMANFLASDFEHISALAEFVDAQASYYRHASEIMENLHKVLLEKKDEAQSRGKQTHNPKPLQITRTLSGEVSTKNGSMSSPRTPNKSPAGDGGSGPCCRALYQFEAENDTELAFSEGDIIQLIRQVDENWFEGRLRDKEGFFPVNYVENSQCPLFPPPPRSHNKSPDALSHPLTPTPRGGGNQIKGQYINAIILLLIYLSRFIRPPVFPTPHA</sequence>
<feature type="domain" description="BAR" evidence="10">
    <location>
        <begin position="18"/>
        <end position="259"/>
    </location>
</feature>
<gene>
    <name evidence="13" type="primary">EGR_00480</name>
    <name evidence="11" type="ORF">EgrG_000903800</name>
</gene>
<dbReference type="SUPFAM" id="SSF50044">
    <property type="entry name" value="SH3-domain"/>
    <property type="match status" value="1"/>
</dbReference>
<evidence type="ECO:0000259" key="10">
    <source>
        <dbReference type="PROSITE" id="PS51021"/>
    </source>
</evidence>
<keyword evidence="6" id="KW-0472">Membrane</keyword>
<keyword evidence="3 7" id="KW-0728">SH3 domain</keyword>
<evidence type="ECO:0000256" key="8">
    <source>
        <dbReference type="SAM" id="MobiDB-lite"/>
    </source>
</evidence>
<dbReference type="PANTHER" id="PTHR14167:SF81">
    <property type="entry name" value="ENDOPHILIN-A"/>
    <property type="match status" value="1"/>
</dbReference>
<dbReference type="InterPro" id="IPR027267">
    <property type="entry name" value="AH/BAR_dom_sf"/>
</dbReference>
<reference evidence="13" key="3">
    <citation type="submission" date="2020-10" db="UniProtKB">
        <authorList>
            <consortium name="WormBaseParasite"/>
        </authorList>
    </citation>
    <scope>IDENTIFICATION</scope>
</reference>
<dbReference type="CDD" id="cd11803">
    <property type="entry name" value="SH3_Endophilin_A"/>
    <property type="match status" value="1"/>
</dbReference>
<dbReference type="FunFam" id="2.30.30.40:FF:000072">
    <property type="entry name" value="Unconventional Myosin IB"/>
    <property type="match status" value="1"/>
</dbReference>
<dbReference type="GO" id="GO:0016020">
    <property type="term" value="C:membrane"/>
    <property type="evidence" value="ECO:0007669"/>
    <property type="project" value="UniProtKB-SubCell"/>
</dbReference>
<dbReference type="CDD" id="cd07592">
    <property type="entry name" value="BAR_Endophilin_A"/>
    <property type="match status" value="1"/>
</dbReference>
<feature type="region of interest" description="Disordered" evidence="8">
    <location>
        <begin position="255"/>
        <end position="303"/>
    </location>
</feature>
<dbReference type="SMART" id="SM00721">
    <property type="entry name" value="BAR"/>
    <property type="match status" value="1"/>
</dbReference>
<evidence type="ECO:0000256" key="5">
    <source>
        <dbReference type="ARBA" id="ARBA00023054"/>
    </source>
</evidence>
<keyword evidence="4" id="KW-0254">Endocytosis</keyword>
<dbReference type="PANTHER" id="PTHR14167">
    <property type="entry name" value="SH3 DOMAIN-CONTAINING"/>
    <property type="match status" value="1"/>
</dbReference>
<dbReference type="InterPro" id="IPR035824">
    <property type="entry name" value="Endophilin_A_SH3"/>
</dbReference>
<evidence type="ECO:0000313" key="13">
    <source>
        <dbReference type="WBParaSite" id="EgrG_000903800"/>
    </source>
</evidence>
<dbReference type="Gene3D" id="1.20.1270.60">
    <property type="entry name" value="Arfaptin homology (AH) domain/BAR domain"/>
    <property type="match status" value="1"/>
</dbReference>
<proteinExistence type="inferred from homology"/>
<evidence type="ECO:0000259" key="9">
    <source>
        <dbReference type="PROSITE" id="PS50002"/>
    </source>
</evidence>
<dbReference type="InterPro" id="IPR001452">
    <property type="entry name" value="SH3_domain"/>
</dbReference>
<dbReference type="Pfam" id="PF00018">
    <property type="entry name" value="SH3_1"/>
    <property type="match status" value="1"/>
</dbReference>
<dbReference type="Pfam" id="PF03114">
    <property type="entry name" value="BAR"/>
    <property type="match status" value="1"/>
</dbReference>
<dbReference type="PRINTS" id="PR00452">
    <property type="entry name" value="SH3DOMAIN"/>
</dbReference>
<evidence type="ECO:0000256" key="6">
    <source>
        <dbReference type="ARBA" id="ARBA00023136"/>
    </source>
</evidence>
<feature type="region of interest" description="Disordered" evidence="8">
    <location>
        <begin position="365"/>
        <end position="391"/>
    </location>
</feature>
<evidence type="ECO:0000256" key="1">
    <source>
        <dbReference type="ARBA" id="ARBA00004170"/>
    </source>
</evidence>
<organism evidence="11">
    <name type="scientific">Echinococcus granulosus</name>
    <name type="common">Hydatid tapeworm</name>
    <dbReference type="NCBI Taxonomy" id="6210"/>
    <lineage>
        <taxon>Eukaryota</taxon>
        <taxon>Metazoa</taxon>
        <taxon>Spiralia</taxon>
        <taxon>Lophotrochozoa</taxon>
        <taxon>Platyhelminthes</taxon>
        <taxon>Cestoda</taxon>
        <taxon>Eucestoda</taxon>
        <taxon>Cyclophyllidea</taxon>
        <taxon>Taeniidae</taxon>
        <taxon>Echinococcus</taxon>
        <taxon>Echinococcus granulosus group</taxon>
    </lineage>
</organism>
<protein>
    <submittedName>
        <fullName evidence="11 13">Sh3 containing grb2 protein 3</fullName>
    </submittedName>
</protein>
<comment type="similarity">
    <text evidence="2">Belongs to the endophilin family.</text>
</comment>
<dbReference type="Gene3D" id="2.30.30.40">
    <property type="entry name" value="SH3 Domains"/>
    <property type="match status" value="1"/>
</dbReference>
<evidence type="ECO:0000313" key="12">
    <source>
        <dbReference type="Proteomes" id="UP000492820"/>
    </source>
</evidence>
<feature type="compositionally biased region" description="Polar residues" evidence="8">
    <location>
        <begin position="260"/>
        <end position="295"/>
    </location>
</feature>
<keyword evidence="5" id="KW-0175">Coiled coil</keyword>
<evidence type="ECO:0000256" key="2">
    <source>
        <dbReference type="ARBA" id="ARBA00006697"/>
    </source>
</evidence>
<dbReference type="SUPFAM" id="SSF103657">
    <property type="entry name" value="BAR/IMD domain-like"/>
    <property type="match status" value="1"/>
</dbReference>
<dbReference type="Proteomes" id="UP000492820">
    <property type="component" value="Unassembled WGS sequence"/>
</dbReference>
<dbReference type="GO" id="GO:0016191">
    <property type="term" value="P:synaptic vesicle uncoating"/>
    <property type="evidence" value="ECO:0007669"/>
    <property type="project" value="TreeGrafter"/>
</dbReference>
<evidence type="ECO:0000256" key="4">
    <source>
        <dbReference type="ARBA" id="ARBA00022583"/>
    </source>
</evidence>
<reference evidence="11 12" key="1">
    <citation type="journal article" date="2013" name="Nature">
        <title>The genomes of four tapeworm species reveal adaptations to parasitism.</title>
        <authorList>
            <person name="Tsai I.J."/>
            <person name="Zarowiecki M."/>
            <person name="Holroyd N."/>
            <person name="Garciarrubio A."/>
            <person name="Sanchez-Flores A."/>
            <person name="Brooks K.L."/>
            <person name="Tracey A."/>
            <person name="Bobes R.J."/>
            <person name="Fragoso G."/>
            <person name="Sciutto E."/>
            <person name="Aslett M."/>
            <person name="Beasley H."/>
            <person name="Bennett H.M."/>
            <person name="Cai J."/>
            <person name="Camicia F."/>
            <person name="Clark R."/>
            <person name="Cucher M."/>
            <person name="De Silva N."/>
            <person name="Day T.A."/>
            <person name="Deplazes P."/>
            <person name="Estrada K."/>
            <person name="Fernandez C."/>
            <person name="Holland P.W."/>
            <person name="Hou J."/>
            <person name="Hu S."/>
            <person name="Huckvale T."/>
            <person name="Hung S.S."/>
            <person name="Kamenetzky L."/>
            <person name="Keane J.A."/>
            <person name="Kiss F."/>
            <person name="Koziol U."/>
            <person name="Lambert O."/>
            <person name="Liu K."/>
            <person name="Luo X."/>
            <person name="Luo Y."/>
            <person name="Macchiaroli N."/>
            <person name="Nichol S."/>
            <person name="Paps J."/>
            <person name="Parkinson J."/>
            <person name="Pouchkina-Stantcheva N."/>
            <person name="Riddiford N."/>
            <person name="Rosenzvit M."/>
            <person name="Salinas G."/>
            <person name="Wasmuth J.D."/>
            <person name="Zamanian M."/>
            <person name="Zheng Y."/>
            <person name="Cai X."/>
            <person name="Soberon X."/>
            <person name="Olson P.D."/>
            <person name="Laclette J.P."/>
            <person name="Brehm K."/>
            <person name="Berriman M."/>
            <person name="Garciarrubio A."/>
            <person name="Bobes R.J."/>
            <person name="Fragoso G."/>
            <person name="Sanchez-Flores A."/>
            <person name="Estrada K."/>
            <person name="Cevallos M.A."/>
            <person name="Morett E."/>
            <person name="Gonzalez V."/>
            <person name="Portillo T."/>
            <person name="Ochoa-Leyva A."/>
            <person name="Jose M.V."/>
            <person name="Sciutto E."/>
            <person name="Landa A."/>
            <person name="Jimenez L."/>
            <person name="Valdes V."/>
            <person name="Carrero J.C."/>
            <person name="Larralde C."/>
            <person name="Morales-Montor J."/>
            <person name="Limon-Lason J."/>
            <person name="Soberon X."/>
            <person name="Laclette J.P."/>
        </authorList>
    </citation>
    <scope>NUCLEOTIDE SEQUENCE [LARGE SCALE GENOMIC DNA]</scope>
</reference>
<dbReference type="SMART" id="SM00326">
    <property type="entry name" value="SH3"/>
    <property type="match status" value="1"/>
</dbReference>
<dbReference type="PRINTS" id="PR00499">
    <property type="entry name" value="P67PHOX"/>
</dbReference>
<dbReference type="PROSITE" id="PS50002">
    <property type="entry name" value="SH3"/>
    <property type="match status" value="1"/>
</dbReference>
<comment type="subcellular location">
    <subcellularLocation>
        <location evidence="1">Membrane</location>
        <topology evidence="1">Peripheral membrane protein</topology>
    </subcellularLocation>
</comment>
<dbReference type="GO" id="GO:0005737">
    <property type="term" value="C:cytoplasm"/>
    <property type="evidence" value="ECO:0007669"/>
    <property type="project" value="InterPro"/>
</dbReference>
<dbReference type="EMBL" id="LK028576">
    <property type="protein sequence ID" value="CDS16614.1"/>
    <property type="molecule type" value="Genomic_DNA"/>
</dbReference>
<dbReference type="InterPro" id="IPR050384">
    <property type="entry name" value="Endophilin_SH3RF"/>
</dbReference>
<evidence type="ECO:0000256" key="7">
    <source>
        <dbReference type="PROSITE-ProRule" id="PRU00192"/>
    </source>
</evidence>
<feature type="domain" description="SH3" evidence="9">
    <location>
        <begin position="302"/>
        <end position="361"/>
    </location>
</feature>
<dbReference type="PROSITE" id="PS51021">
    <property type="entry name" value="BAR"/>
    <property type="match status" value="1"/>
</dbReference>
<dbReference type="GO" id="GO:0098978">
    <property type="term" value="C:glutamatergic synapse"/>
    <property type="evidence" value="ECO:0007669"/>
    <property type="project" value="TreeGrafter"/>
</dbReference>
<reference evidence="11" key="2">
    <citation type="submission" date="2014-06" db="EMBL/GenBank/DDBJ databases">
        <authorList>
            <person name="Aslett M."/>
        </authorList>
    </citation>
    <scope>NUCLEOTIDE SEQUENCE</scope>
</reference>
<dbReference type="OrthoDB" id="443981at2759"/>
<dbReference type="InterPro" id="IPR004148">
    <property type="entry name" value="BAR_dom"/>
</dbReference>
<dbReference type="AlphaFoldDB" id="A0A068WG28"/>